<evidence type="ECO:0000256" key="1">
    <source>
        <dbReference type="SAM" id="SignalP"/>
    </source>
</evidence>
<comment type="caution">
    <text evidence="2">The sequence shown here is derived from an EMBL/GenBank/DDBJ whole genome shotgun (WGS) entry which is preliminary data.</text>
</comment>
<gene>
    <name evidence="2" type="primary">Acey_s0562.g3500</name>
    <name evidence="2" type="ORF">Y032_0562g3500</name>
</gene>
<feature type="chain" id="PRO_5001491987" description="Secreted protein" evidence="1">
    <location>
        <begin position="23"/>
        <end position="99"/>
    </location>
</feature>
<organism evidence="2 3">
    <name type="scientific">Ancylostoma ceylanicum</name>
    <dbReference type="NCBI Taxonomy" id="53326"/>
    <lineage>
        <taxon>Eukaryota</taxon>
        <taxon>Metazoa</taxon>
        <taxon>Ecdysozoa</taxon>
        <taxon>Nematoda</taxon>
        <taxon>Chromadorea</taxon>
        <taxon>Rhabditida</taxon>
        <taxon>Rhabditina</taxon>
        <taxon>Rhabditomorpha</taxon>
        <taxon>Strongyloidea</taxon>
        <taxon>Ancylostomatidae</taxon>
        <taxon>Ancylostomatinae</taxon>
        <taxon>Ancylostoma</taxon>
    </lineage>
</organism>
<accession>A0A016WPP5</accession>
<sequence>MLSGRQLLTHYLLLLAINGTYGRDCYGGVLGQNDSYVKESNDGFLCTMSLHMPCERKPKVALYSHEDISAQVEVEVWMPFGQLCLAARQCFDMSYTICT</sequence>
<dbReference type="EMBL" id="JARK01000162">
    <property type="protein sequence ID" value="EYC41625.1"/>
    <property type="molecule type" value="Genomic_DNA"/>
</dbReference>
<feature type="signal peptide" evidence="1">
    <location>
        <begin position="1"/>
        <end position="22"/>
    </location>
</feature>
<reference evidence="3" key="1">
    <citation type="journal article" date="2015" name="Nat. Genet.">
        <title>The genome and transcriptome of the zoonotic hookworm Ancylostoma ceylanicum identify infection-specific gene families.</title>
        <authorList>
            <person name="Schwarz E.M."/>
            <person name="Hu Y."/>
            <person name="Antoshechkin I."/>
            <person name="Miller M.M."/>
            <person name="Sternberg P.W."/>
            <person name="Aroian R.V."/>
        </authorList>
    </citation>
    <scope>NUCLEOTIDE SEQUENCE</scope>
    <source>
        <strain evidence="3">HY135</strain>
    </source>
</reference>
<proteinExistence type="predicted"/>
<keyword evidence="1" id="KW-0732">Signal</keyword>
<evidence type="ECO:0000313" key="2">
    <source>
        <dbReference type="EMBL" id="EYC41625.1"/>
    </source>
</evidence>
<keyword evidence="3" id="KW-1185">Reference proteome</keyword>
<dbReference type="AlphaFoldDB" id="A0A016WPP5"/>
<evidence type="ECO:0000313" key="3">
    <source>
        <dbReference type="Proteomes" id="UP000024635"/>
    </source>
</evidence>
<name>A0A016WPP5_9BILA</name>
<protein>
    <recommendedName>
        <fullName evidence="4">Secreted protein</fullName>
    </recommendedName>
</protein>
<dbReference type="Proteomes" id="UP000024635">
    <property type="component" value="Unassembled WGS sequence"/>
</dbReference>
<evidence type="ECO:0008006" key="4">
    <source>
        <dbReference type="Google" id="ProtNLM"/>
    </source>
</evidence>